<name>X0ZMT9_9ZZZZ</name>
<dbReference type="AlphaFoldDB" id="X0ZMT9"/>
<protein>
    <recommendedName>
        <fullName evidence="2">TolB N-terminal domain-containing protein</fullName>
    </recommendedName>
</protein>
<evidence type="ECO:0008006" key="2">
    <source>
        <dbReference type="Google" id="ProtNLM"/>
    </source>
</evidence>
<comment type="caution">
    <text evidence="1">The sequence shown here is derived from an EMBL/GenBank/DDBJ whole genome shotgun (WGS) entry which is preliminary data.</text>
</comment>
<reference evidence="1" key="1">
    <citation type="journal article" date="2014" name="Front. Microbiol.">
        <title>High frequency of phylogenetically diverse reductive dehalogenase-homologous genes in deep subseafloor sedimentary metagenomes.</title>
        <authorList>
            <person name="Kawai M."/>
            <person name="Futagami T."/>
            <person name="Toyoda A."/>
            <person name="Takaki Y."/>
            <person name="Nishi S."/>
            <person name="Hori S."/>
            <person name="Arai W."/>
            <person name="Tsubouchi T."/>
            <person name="Morono Y."/>
            <person name="Uchiyama I."/>
            <person name="Ito T."/>
            <person name="Fujiyama A."/>
            <person name="Inagaki F."/>
            <person name="Takami H."/>
        </authorList>
    </citation>
    <scope>NUCLEOTIDE SEQUENCE</scope>
    <source>
        <strain evidence="1">Expedition CK06-06</strain>
    </source>
</reference>
<dbReference type="Gene3D" id="3.40.50.10070">
    <property type="entry name" value="TolB, N-terminal domain"/>
    <property type="match status" value="1"/>
</dbReference>
<dbReference type="SUPFAM" id="SSF52964">
    <property type="entry name" value="TolB, N-terminal domain"/>
    <property type="match status" value="1"/>
</dbReference>
<sequence length="235" mass="26332">TELPFEDLGEQNFKNIDRPVRVWRWTDTTESMTNTLGAKEGLVLPDKPSIAVLPFTNMSGDPEQEYFSDGITEDIITELSRFSSLFVIARNSSFTFKGEAVNVTEVGQKLGVAYVVEGSVRKAGSRVRITAQLVEAATGNHIWAERYDRDLEDIFAVQDEVVREIATAVPGQLEVAALQRVQRKPIENLTAYDLVLRGEQLQFRDWSSREAMSLFEKAVEIDPHCARAYGLSTAE</sequence>
<feature type="non-terminal residue" evidence="1">
    <location>
        <position position="1"/>
    </location>
</feature>
<proteinExistence type="predicted"/>
<evidence type="ECO:0000313" key="1">
    <source>
        <dbReference type="EMBL" id="GAG49486.1"/>
    </source>
</evidence>
<organism evidence="1">
    <name type="scientific">marine sediment metagenome</name>
    <dbReference type="NCBI Taxonomy" id="412755"/>
    <lineage>
        <taxon>unclassified sequences</taxon>
        <taxon>metagenomes</taxon>
        <taxon>ecological metagenomes</taxon>
    </lineage>
</organism>
<gene>
    <name evidence="1" type="ORF">S01H1_75453</name>
</gene>
<dbReference type="EMBL" id="BARS01050555">
    <property type="protein sequence ID" value="GAG49486.1"/>
    <property type="molecule type" value="Genomic_DNA"/>
</dbReference>
<accession>X0ZMT9</accession>